<feature type="signal peptide" evidence="2">
    <location>
        <begin position="1"/>
        <end position="20"/>
    </location>
</feature>
<gene>
    <name evidence="3" type="ORF">Bfra_001644</name>
</gene>
<organism evidence="3 4">
    <name type="scientific">Botrytis fragariae</name>
    <dbReference type="NCBI Taxonomy" id="1964551"/>
    <lineage>
        <taxon>Eukaryota</taxon>
        <taxon>Fungi</taxon>
        <taxon>Dikarya</taxon>
        <taxon>Ascomycota</taxon>
        <taxon>Pezizomycotina</taxon>
        <taxon>Leotiomycetes</taxon>
        <taxon>Helotiales</taxon>
        <taxon>Sclerotiniaceae</taxon>
        <taxon>Botrytis</taxon>
    </lineage>
</organism>
<dbReference type="RefSeq" id="XP_037196222.1">
    <property type="nucleotide sequence ID" value="XM_037332068.1"/>
</dbReference>
<evidence type="ECO:0000256" key="1">
    <source>
        <dbReference type="SAM" id="MobiDB-lite"/>
    </source>
</evidence>
<feature type="chain" id="PRO_5034604350" evidence="2">
    <location>
        <begin position="21"/>
        <end position="275"/>
    </location>
</feature>
<evidence type="ECO:0000256" key="2">
    <source>
        <dbReference type="SAM" id="SignalP"/>
    </source>
</evidence>
<dbReference type="Proteomes" id="UP000531561">
    <property type="component" value="Unassembled WGS sequence"/>
</dbReference>
<accession>A0A8H6EM24</accession>
<dbReference type="EMBL" id="JABFCT010000003">
    <property type="protein sequence ID" value="KAF5877276.1"/>
    <property type="molecule type" value="Genomic_DNA"/>
</dbReference>
<dbReference type="GeneID" id="59255760"/>
<name>A0A8H6EM24_9HELO</name>
<keyword evidence="2" id="KW-0732">Signal</keyword>
<evidence type="ECO:0000313" key="3">
    <source>
        <dbReference type="EMBL" id="KAF5877276.1"/>
    </source>
</evidence>
<sequence length="275" mass="28563">MHLTKPALVVASFLWATTFASPIDSSAILRTRGLIGGSTTDDSTKNTAGSTTANNAVGNDNTKNASESNAVEDAVGSLNLEDITGGLSARDVEGLHRGHKSQEGEIIDDALNIADDATPGGFIDRTTRRGVVGDDAGGLTARNVLRRHHGHKNEGNGVLDGAADIANEATGGGDTDDAAGGIIGGVERRDDISDQPPHADIASLIFLNTPKSGTDSSTTDTMKRFVVRDNDGAVHDANQAVHEANQAVHDANKAVHQANEVVHNTLHGLLHGILR</sequence>
<evidence type="ECO:0000313" key="4">
    <source>
        <dbReference type="Proteomes" id="UP000531561"/>
    </source>
</evidence>
<dbReference type="OrthoDB" id="3537354at2759"/>
<keyword evidence="4" id="KW-1185">Reference proteome</keyword>
<comment type="caution">
    <text evidence="3">The sequence shown here is derived from an EMBL/GenBank/DDBJ whole genome shotgun (WGS) entry which is preliminary data.</text>
</comment>
<feature type="region of interest" description="Disordered" evidence="1">
    <location>
        <begin position="37"/>
        <end position="68"/>
    </location>
</feature>
<reference evidence="3 4" key="1">
    <citation type="journal article" date="2020" name="Phytopathology">
        <title>A high-quality genome resource of Botrytis fragariae, a new and rapidly spreading fungal pathogen causing strawberry gray mold in the U.S.A.</title>
        <authorList>
            <person name="Wu Y."/>
            <person name="Saski C.A."/>
            <person name="Schnabel G."/>
            <person name="Xiao S."/>
            <person name="Hu M."/>
        </authorList>
    </citation>
    <scope>NUCLEOTIDE SEQUENCE [LARGE SCALE GENOMIC DNA]</scope>
    <source>
        <strain evidence="3 4">BVB16</strain>
    </source>
</reference>
<dbReference type="AlphaFoldDB" id="A0A8H6EM24"/>
<proteinExistence type="predicted"/>
<protein>
    <submittedName>
        <fullName evidence="3">Uncharacterized protein</fullName>
    </submittedName>
</protein>